<keyword evidence="1" id="KW-0812">Transmembrane</keyword>
<dbReference type="EMBL" id="KN847335">
    <property type="protein sequence ID" value="KIW43526.1"/>
    <property type="molecule type" value="Genomic_DNA"/>
</dbReference>
<sequence length="110" mass="11538">MSFSSAIFKLLTYIITLFVLAAAAIYFTGYGDDVAEWAAKRYYKAKAVAEVKVLENVGSEKVEGAIKDSLKKNPVMGEGELDNVAGGLGKEAAQQGLGGVSSKLGGLGKF</sequence>
<dbReference type="RefSeq" id="XP_016263742.1">
    <property type="nucleotide sequence ID" value="XM_016405536.1"/>
</dbReference>
<dbReference type="GeneID" id="27356694"/>
<dbReference type="AlphaFoldDB" id="A0A0D2AUT5"/>
<keyword evidence="1" id="KW-0472">Membrane</keyword>
<feature type="transmembrane region" description="Helical" evidence="1">
    <location>
        <begin position="6"/>
        <end position="27"/>
    </location>
</feature>
<keyword evidence="1" id="KW-1133">Transmembrane helix</keyword>
<protein>
    <submittedName>
        <fullName evidence="2">Uncharacterized protein</fullName>
    </submittedName>
</protein>
<organism evidence="2 3">
    <name type="scientific">Exophiala oligosperma</name>
    <dbReference type="NCBI Taxonomy" id="215243"/>
    <lineage>
        <taxon>Eukaryota</taxon>
        <taxon>Fungi</taxon>
        <taxon>Dikarya</taxon>
        <taxon>Ascomycota</taxon>
        <taxon>Pezizomycotina</taxon>
        <taxon>Eurotiomycetes</taxon>
        <taxon>Chaetothyriomycetidae</taxon>
        <taxon>Chaetothyriales</taxon>
        <taxon>Herpotrichiellaceae</taxon>
        <taxon>Exophiala</taxon>
    </lineage>
</organism>
<evidence type="ECO:0000256" key="1">
    <source>
        <dbReference type="SAM" id="Phobius"/>
    </source>
</evidence>
<dbReference type="OrthoDB" id="4157269at2759"/>
<name>A0A0D2AUT5_9EURO</name>
<accession>A0A0D2AUT5</accession>
<evidence type="ECO:0000313" key="2">
    <source>
        <dbReference type="EMBL" id="KIW43526.1"/>
    </source>
</evidence>
<gene>
    <name evidence="2" type="ORF">PV06_04620</name>
</gene>
<keyword evidence="3" id="KW-1185">Reference proteome</keyword>
<dbReference type="HOGENOM" id="CLU_154722_0_0_1"/>
<evidence type="ECO:0000313" key="3">
    <source>
        <dbReference type="Proteomes" id="UP000053342"/>
    </source>
</evidence>
<dbReference type="VEuPathDB" id="FungiDB:PV06_04620"/>
<reference evidence="2 3" key="1">
    <citation type="submission" date="2015-01" db="EMBL/GenBank/DDBJ databases">
        <title>The Genome Sequence of Exophiala oligosperma CBS72588.</title>
        <authorList>
            <consortium name="The Broad Institute Genomics Platform"/>
            <person name="Cuomo C."/>
            <person name="de Hoog S."/>
            <person name="Gorbushina A."/>
            <person name="Stielow B."/>
            <person name="Teixiera M."/>
            <person name="Abouelleil A."/>
            <person name="Chapman S.B."/>
            <person name="Priest M."/>
            <person name="Young S.K."/>
            <person name="Wortman J."/>
            <person name="Nusbaum C."/>
            <person name="Birren B."/>
        </authorList>
    </citation>
    <scope>NUCLEOTIDE SEQUENCE [LARGE SCALE GENOMIC DNA]</scope>
    <source>
        <strain evidence="2 3">CBS 72588</strain>
    </source>
</reference>
<proteinExistence type="predicted"/>
<dbReference type="Proteomes" id="UP000053342">
    <property type="component" value="Unassembled WGS sequence"/>
</dbReference>